<dbReference type="EMBL" id="NRRV01000017">
    <property type="protein sequence ID" value="MBK1630833.1"/>
    <property type="molecule type" value="Genomic_DNA"/>
</dbReference>
<proteinExistence type="predicted"/>
<evidence type="ECO:0000256" key="3">
    <source>
        <dbReference type="ARBA" id="ARBA00023163"/>
    </source>
</evidence>
<keyword evidence="3" id="KW-0804">Transcription</keyword>
<reference evidence="5 6" key="1">
    <citation type="journal article" date="2020" name="Microorganisms">
        <title>Osmotic Adaptation and Compatible Solute Biosynthesis of Phototrophic Bacteria as Revealed from Genome Analyses.</title>
        <authorList>
            <person name="Imhoff J.F."/>
            <person name="Rahn T."/>
            <person name="Kunzel S."/>
            <person name="Keller A."/>
            <person name="Neulinger S.C."/>
        </authorList>
    </citation>
    <scope>NUCLEOTIDE SEQUENCE [LARGE SCALE GENOMIC DNA]</scope>
    <source>
        <strain evidence="5 6">DSM 6210</strain>
    </source>
</reference>
<accession>A0ABS1CG50</accession>
<dbReference type="Gene3D" id="1.10.260.40">
    <property type="entry name" value="lambda repressor-like DNA-binding domains"/>
    <property type="match status" value="1"/>
</dbReference>
<dbReference type="PANTHER" id="PTHR36511">
    <property type="entry name" value="MERR FAMILY BACTERIAL REGULATORY PROTEIN"/>
    <property type="match status" value="1"/>
</dbReference>
<dbReference type="InterPro" id="IPR052359">
    <property type="entry name" value="HTH-type_reg/antitoxin"/>
</dbReference>
<dbReference type="CDD" id="cd00093">
    <property type="entry name" value="HTH_XRE"/>
    <property type="match status" value="1"/>
</dbReference>
<protein>
    <submittedName>
        <fullName evidence="5">Transcriptional regulator</fullName>
    </submittedName>
</protein>
<dbReference type="PROSITE" id="PS50943">
    <property type="entry name" value="HTH_CROC1"/>
    <property type="match status" value="1"/>
</dbReference>
<name>A0ABS1CG50_9GAMM</name>
<keyword evidence="2" id="KW-0238">DNA-binding</keyword>
<evidence type="ECO:0000313" key="5">
    <source>
        <dbReference type="EMBL" id="MBK1630833.1"/>
    </source>
</evidence>
<feature type="domain" description="HTH cro/C1-type" evidence="4">
    <location>
        <begin position="47"/>
        <end position="81"/>
    </location>
</feature>
<dbReference type="SUPFAM" id="SSF47413">
    <property type="entry name" value="lambda repressor-like DNA-binding domains"/>
    <property type="match status" value="1"/>
</dbReference>
<dbReference type="PANTHER" id="PTHR36511:SF3">
    <property type="entry name" value="ANTITOXIN HIGA-2"/>
    <property type="match status" value="1"/>
</dbReference>
<dbReference type="InterPro" id="IPR010982">
    <property type="entry name" value="Lambda_DNA-bd_dom_sf"/>
</dbReference>
<dbReference type="InterPro" id="IPR001387">
    <property type="entry name" value="Cro/C1-type_HTH"/>
</dbReference>
<comment type="caution">
    <text evidence="5">The sequence shown here is derived from an EMBL/GenBank/DDBJ whole genome shotgun (WGS) entry which is preliminary data.</text>
</comment>
<organism evidence="5 6">
    <name type="scientific">Thiohalocapsa halophila</name>
    <dbReference type="NCBI Taxonomy" id="69359"/>
    <lineage>
        <taxon>Bacteria</taxon>
        <taxon>Pseudomonadati</taxon>
        <taxon>Pseudomonadota</taxon>
        <taxon>Gammaproteobacteria</taxon>
        <taxon>Chromatiales</taxon>
        <taxon>Chromatiaceae</taxon>
        <taxon>Thiohalocapsa</taxon>
    </lineage>
</organism>
<gene>
    <name evidence="5" type="ORF">CKO31_08770</name>
</gene>
<sequence>MHSKTEPLSEDALEAYEADRDLAADVLQAVREMKAGAGRLAWPPALAARQQTGLSQAQFADLLGVSVDTIEAWEHGRAQPTGAARTLLAVARRHPKVIQDVAADMASHR</sequence>
<keyword evidence="6" id="KW-1185">Reference proteome</keyword>
<evidence type="ECO:0000256" key="2">
    <source>
        <dbReference type="ARBA" id="ARBA00023125"/>
    </source>
</evidence>
<keyword evidence="1" id="KW-0805">Transcription regulation</keyword>
<evidence type="ECO:0000256" key="1">
    <source>
        <dbReference type="ARBA" id="ARBA00023015"/>
    </source>
</evidence>
<evidence type="ECO:0000259" key="4">
    <source>
        <dbReference type="PROSITE" id="PS50943"/>
    </source>
</evidence>
<dbReference type="Pfam" id="PF01381">
    <property type="entry name" value="HTH_3"/>
    <property type="match status" value="1"/>
</dbReference>
<dbReference type="SMART" id="SM00530">
    <property type="entry name" value="HTH_XRE"/>
    <property type="match status" value="1"/>
</dbReference>
<dbReference type="Proteomes" id="UP000748752">
    <property type="component" value="Unassembled WGS sequence"/>
</dbReference>
<evidence type="ECO:0000313" key="6">
    <source>
        <dbReference type="Proteomes" id="UP000748752"/>
    </source>
</evidence>